<dbReference type="CDD" id="cd02440">
    <property type="entry name" value="AdoMet_MTases"/>
    <property type="match status" value="1"/>
</dbReference>
<evidence type="ECO:0000313" key="4">
    <source>
        <dbReference type="Proteomes" id="UP000614601"/>
    </source>
</evidence>
<dbReference type="PANTHER" id="PTHR11006">
    <property type="entry name" value="PROTEIN ARGININE N-METHYLTRANSFERASE"/>
    <property type="match status" value="1"/>
</dbReference>
<name>A0A811KF33_9BILA</name>
<gene>
    <name evidence="3" type="ORF">BOKJ2_LOCUS5593</name>
</gene>
<dbReference type="AlphaFoldDB" id="A0A811KF33"/>
<evidence type="ECO:0000256" key="1">
    <source>
        <dbReference type="ARBA" id="ARBA00022691"/>
    </source>
</evidence>
<organism evidence="3 4">
    <name type="scientific">Bursaphelenchus okinawaensis</name>
    <dbReference type="NCBI Taxonomy" id="465554"/>
    <lineage>
        <taxon>Eukaryota</taxon>
        <taxon>Metazoa</taxon>
        <taxon>Ecdysozoa</taxon>
        <taxon>Nematoda</taxon>
        <taxon>Chromadorea</taxon>
        <taxon>Rhabditida</taxon>
        <taxon>Tylenchina</taxon>
        <taxon>Tylenchomorpha</taxon>
        <taxon>Aphelenchoidea</taxon>
        <taxon>Aphelenchoididae</taxon>
        <taxon>Bursaphelenchus</taxon>
    </lineage>
</organism>
<dbReference type="GO" id="GO:0016274">
    <property type="term" value="F:protein-arginine N-methyltransferase activity"/>
    <property type="evidence" value="ECO:0007669"/>
    <property type="project" value="InterPro"/>
</dbReference>
<evidence type="ECO:0000313" key="3">
    <source>
        <dbReference type="EMBL" id="CAD5214438.1"/>
    </source>
</evidence>
<accession>A0A811KF33</accession>
<dbReference type="Proteomes" id="UP000614601">
    <property type="component" value="Unassembled WGS sequence"/>
</dbReference>
<dbReference type="Proteomes" id="UP000783686">
    <property type="component" value="Unassembled WGS sequence"/>
</dbReference>
<keyword evidence="2" id="KW-0808">Transferase</keyword>
<dbReference type="PROSITE" id="PS01131">
    <property type="entry name" value="RRNA_A_DIMETH"/>
    <property type="match status" value="1"/>
</dbReference>
<evidence type="ECO:0008006" key="5">
    <source>
        <dbReference type="Google" id="ProtNLM"/>
    </source>
</evidence>
<dbReference type="OrthoDB" id="412876at2759"/>
<keyword evidence="4" id="KW-1185">Reference proteome</keyword>
<evidence type="ECO:0000256" key="2">
    <source>
        <dbReference type="PROSITE-ProRule" id="PRU01015"/>
    </source>
</evidence>
<dbReference type="Gene3D" id="3.40.50.150">
    <property type="entry name" value="Vaccinia Virus protein VP39"/>
    <property type="match status" value="1"/>
</dbReference>
<keyword evidence="1 2" id="KW-0949">S-adenosyl-L-methionine</keyword>
<dbReference type="PANTHER" id="PTHR11006:SF4">
    <property type="entry name" value="PROTEIN ARGININE N-METHYLTRANSFERASE 7"/>
    <property type="match status" value="1"/>
</dbReference>
<dbReference type="EMBL" id="CAJFCW020000003">
    <property type="protein sequence ID" value="CAG9102745.1"/>
    <property type="molecule type" value="Genomic_DNA"/>
</dbReference>
<comment type="caution">
    <text evidence="3">The sequence shown here is derived from an EMBL/GenBank/DDBJ whole genome shotgun (WGS) entry which is preliminary data.</text>
</comment>
<dbReference type="SUPFAM" id="SSF53335">
    <property type="entry name" value="S-adenosyl-L-methionine-dependent methyltransferases"/>
    <property type="match status" value="1"/>
</dbReference>
<dbReference type="InterPro" id="IPR029063">
    <property type="entry name" value="SAM-dependent_MTases_sf"/>
</dbReference>
<reference evidence="3" key="1">
    <citation type="submission" date="2020-09" db="EMBL/GenBank/DDBJ databases">
        <authorList>
            <person name="Kikuchi T."/>
        </authorList>
    </citation>
    <scope>NUCLEOTIDE SEQUENCE</scope>
    <source>
        <strain evidence="3">SH1</strain>
    </source>
</reference>
<dbReference type="InterPro" id="IPR020596">
    <property type="entry name" value="rRNA_Ade_Mease_Trfase_CS"/>
</dbReference>
<proteinExistence type="predicted"/>
<dbReference type="EMBL" id="CAJFDH010000003">
    <property type="protein sequence ID" value="CAD5214438.1"/>
    <property type="molecule type" value="Genomic_DNA"/>
</dbReference>
<sequence>MESFNSDTEPWVDFEDMVFDWDRNEKYRRAIEIVVAKAQKEQQEARVVDIGSGSGLLSFYAASAGASSVLAVEADPKIFRTSIEIAKRNEIEDKIEFVNNHSTNVTVEEKSNVLVSEMVDSELIGENLIPTYRHAVQNLLVPNPYAVPAKANVYIVPVQSHFLRECSRMPDILRRKCNGTLRGIDGQWAELSDDMIWGCDKVLVKSFDLVSLDSLSASFGTIVEMEITNDRIRQVDGVLFFWELDMTGDGSIIISTEPGNSAWRNHWLPMMFAFPRSYPVKLNQMVKIGSYHDTVSFWFRFVDNEDIVYENKRTECDCNWHSSAPASSFYRFNQYEHLDFTEWASRICKDRNALILGSHSILTAFILHSVNSVAQVDSDHRFRSKFLRTVERTNPDRLTIDELICDVEMEGLELVMFDLNSAPTNSPFEFVEDFWRIRELYPRLKAYPKNMFFQATQVKLGELVKRRAMYTKVDEFDYTDFAHLASPFPTIYDYQLELLPMWEYESHILKTTTIFSMDEQNHKPEIRMKFETETDAVIFWWSTSKKHDMSGNFDAEGRWRRGTQQWIYFRRGDNAKNLNFFFDFRGWSFKIEECIY</sequence>
<dbReference type="GO" id="GO:0000179">
    <property type="term" value="F:rRNA (adenine-N6,N6-)-dimethyltransferase activity"/>
    <property type="evidence" value="ECO:0007669"/>
    <property type="project" value="InterPro"/>
</dbReference>
<dbReference type="InterPro" id="IPR025799">
    <property type="entry name" value="Arg_MeTrfase"/>
</dbReference>
<dbReference type="Pfam" id="PF06325">
    <property type="entry name" value="PrmA"/>
    <property type="match status" value="1"/>
</dbReference>
<dbReference type="PROSITE" id="PS51678">
    <property type="entry name" value="SAM_MT_PRMT"/>
    <property type="match status" value="1"/>
</dbReference>
<dbReference type="Gene3D" id="2.70.160.11">
    <property type="entry name" value="Hnrnp arginine n-methyltransferase1"/>
    <property type="match status" value="2"/>
</dbReference>
<dbReference type="GO" id="GO:0042054">
    <property type="term" value="F:histone methyltransferase activity"/>
    <property type="evidence" value="ECO:0007669"/>
    <property type="project" value="TreeGrafter"/>
</dbReference>
<protein>
    <recommendedName>
        <fullName evidence="5">Protein arginine N-methyltransferase</fullName>
    </recommendedName>
</protein>
<keyword evidence="2" id="KW-0489">Methyltransferase</keyword>